<dbReference type="SUPFAM" id="SSF82199">
    <property type="entry name" value="SET domain"/>
    <property type="match status" value="1"/>
</dbReference>
<evidence type="ECO:0000259" key="1">
    <source>
        <dbReference type="PROSITE" id="PS50280"/>
    </source>
</evidence>
<gene>
    <name evidence="2" type="ORF">FIBSPDRAFT_890773</name>
</gene>
<dbReference type="Gene3D" id="2.170.270.10">
    <property type="entry name" value="SET domain"/>
    <property type="match status" value="1"/>
</dbReference>
<dbReference type="Proteomes" id="UP000076532">
    <property type="component" value="Unassembled WGS sequence"/>
</dbReference>
<dbReference type="CDD" id="cd20071">
    <property type="entry name" value="SET_SMYD"/>
    <property type="match status" value="1"/>
</dbReference>
<evidence type="ECO:0000313" key="3">
    <source>
        <dbReference type="Proteomes" id="UP000076532"/>
    </source>
</evidence>
<dbReference type="GO" id="GO:0005634">
    <property type="term" value="C:nucleus"/>
    <property type="evidence" value="ECO:0007669"/>
    <property type="project" value="TreeGrafter"/>
</dbReference>
<feature type="domain" description="SET" evidence="1">
    <location>
        <begin position="1"/>
        <end position="359"/>
    </location>
</feature>
<dbReference type="STRING" id="436010.A0A166KJB2"/>
<evidence type="ECO:0000313" key="2">
    <source>
        <dbReference type="EMBL" id="KZP21966.1"/>
    </source>
</evidence>
<dbReference type="Pfam" id="PF00856">
    <property type="entry name" value="SET"/>
    <property type="match status" value="1"/>
</dbReference>
<proteinExistence type="predicted"/>
<protein>
    <submittedName>
        <fullName evidence="2">SET domain-containing protein</fullName>
    </submittedName>
</protein>
<dbReference type="InterPro" id="IPR046341">
    <property type="entry name" value="SET_dom_sf"/>
</dbReference>
<reference evidence="2 3" key="1">
    <citation type="journal article" date="2016" name="Mol. Biol. Evol.">
        <title>Comparative Genomics of Early-Diverging Mushroom-Forming Fungi Provides Insights into the Origins of Lignocellulose Decay Capabilities.</title>
        <authorList>
            <person name="Nagy L.G."/>
            <person name="Riley R."/>
            <person name="Tritt A."/>
            <person name="Adam C."/>
            <person name="Daum C."/>
            <person name="Floudas D."/>
            <person name="Sun H."/>
            <person name="Yadav J.S."/>
            <person name="Pangilinan J."/>
            <person name="Larsson K.H."/>
            <person name="Matsuura K."/>
            <person name="Barry K."/>
            <person name="Labutti K."/>
            <person name="Kuo R."/>
            <person name="Ohm R.A."/>
            <person name="Bhattacharya S.S."/>
            <person name="Shirouzu T."/>
            <person name="Yoshinaga Y."/>
            <person name="Martin F.M."/>
            <person name="Grigoriev I.V."/>
            <person name="Hibbett D.S."/>
        </authorList>
    </citation>
    <scope>NUCLEOTIDE SEQUENCE [LARGE SCALE GENOMIC DNA]</scope>
    <source>
        <strain evidence="2 3">CBS 109695</strain>
    </source>
</reference>
<sequence>MSLIESPFLSLQATTYGGRSLFATGPICVGTLIHTSQAPCAHVVYRDHRKVVCAWCFAQSDAGPLKVVLSGGINSAHTSGPGGSGERFCSVICKDLWLAEGTRGDGIRGKIHTAVEAGVRRMNKAKLRSPDSAHPPQESDLTAIPADVRTQGGLDAAWAAAAAKSDAEIAQLNEMELEIMRFVCSGLVQMYLLRNESPAMIINAQQSSLSQASILNLQENELPHTGQRPYILDSHIRIHSFLRCALNLGRRDSAAMFGIGDAVGGQKAGGWIRAILSRDAANAFGIRQASPDTAPEHVAANELDSHEESDMVGWGLWVDASFFNHSCSPNIKKVRIGRTLQFYTTEAVQLGEELCISYVDLEPCDSEEIASAEVNVKQAGDARRKLLSNSWFFACRCPRCQLDQGLRIATSQSTGI</sequence>
<dbReference type="AlphaFoldDB" id="A0A166KJB2"/>
<keyword evidence="3" id="KW-1185">Reference proteome</keyword>
<dbReference type="PANTHER" id="PTHR12197">
    <property type="entry name" value="HISTONE-LYSINE N-METHYLTRANSFERASE SMYD"/>
    <property type="match status" value="1"/>
</dbReference>
<dbReference type="InterPro" id="IPR050869">
    <property type="entry name" value="H3K4_H4K5_MeTrfase"/>
</dbReference>
<dbReference type="PROSITE" id="PS50280">
    <property type="entry name" value="SET"/>
    <property type="match status" value="1"/>
</dbReference>
<dbReference type="PANTHER" id="PTHR12197:SF294">
    <property type="entry name" value="POTENTIAL PROTEIN LYSINE METHYLTRANSFERASE SET6"/>
    <property type="match status" value="1"/>
</dbReference>
<accession>A0A166KJB2</accession>
<dbReference type="OrthoDB" id="1028014at2759"/>
<name>A0A166KJB2_9AGAM</name>
<dbReference type="EMBL" id="KV417543">
    <property type="protein sequence ID" value="KZP21966.1"/>
    <property type="molecule type" value="Genomic_DNA"/>
</dbReference>
<organism evidence="2 3">
    <name type="scientific">Athelia psychrophila</name>
    <dbReference type="NCBI Taxonomy" id="1759441"/>
    <lineage>
        <taxon>Eukaryota</taxon>
        <taxon>Fungi</taxon>
        <taxon>Dikarya</taxon>
        <taxon>Basidiomycota</taxon>
        <taxon>Agaricomycotina</taxon>
        <taxon>Agaricomycetes</taxon>
        <taxon>Agaricomycetidae</taxon>
        <taxon>Atheliales</taxon>
        <taxon>Atheliaceae</taxon>
        <taxon>Athelia</taxon>
    </lineage>
</organism>
<dbReference type="InterPro" id="IPR001214">
    <property type="entry name" value="SET_dom"/>
</dbReference>